<dbReference type="PANTHER" id="PTHR43876:SF25">
    <property type="entry name" value="MONOOXYGENASE NMA2164"/>
    <property type="match status" value="1"/>
</dbReference>
<feature type="domain" description="FAD-binding" evidence="8">
    <location>
        <begin position="3"/>
        <end position="341"/>
    </location>
</feature>
<name>A0A4Q9RB10_9GAMM</name>
<organism evidence="9 10">
    <name type="scientific">Stutzerimonas kirkiae</name>
    <dbReference type="NCBI Taxonomy" id="2211392"/>
    <lineage>
        <taxon>Bacteria</taxon>
        <taxon>Pseudomonadati</taxon>
        <taxon>Pseudomonadota</taxon>
        <taxon>Gammaproteobacteria</taxon>
        <taxon>Pseudomonadales</taxon>
        <taxon>Pseudomonadaceae</taxon>
        <taxon>Stutzerimonas</taxon>
    </lineage>
</organism>
<evidence type="ECO:0000256" key="3">
    <source>
        <dbReference type="ARBA" id="ARBA00005349"/>
    </source>
</evidence>
<evidence type="ECO:0000256" key="4">
    <source>
        <dbReference type="ARBA" id="ARBA00022630"/>
    </source>
</evidence>
<dbReference type="OrthoDB" id="9769565at2"/>
<proteinExistence type="inferred from homology"/>
<dbReference type="SUPFAM" id="SSF51905">
    <property type="entry name" value="FAD/NAD(P)-binding domain"/>
    <property type="match status" value="1"/>
</dbReference>
<evidence type="ECO:0000259" key="8">
    <source>
        <dbReference type="Pfam" id="PF01494"/>
    </source>
</evidence>
<dbReference type="PANTHER" id="PTHR43876">
    <property type="entry name" value="UBIQUINONE BIOSYNTHESIS MONOOXYGENASE COQ6, MITOCHONDRIAL"/>
    <property type="match status" value="1"/>
</dbReference>
<evidence type="ECO:0000256" key="5">
    <source>
        <dbReference type="ARBA" id="ARBA00022827"/>
    </source>
</evidence>
<dbReference type="AlphaFoldDB" id="A0A4Q9RB10"/>
<comment type="caution">
    <text evidence="9">The sequence shown here is derived from an EMBL/GenBank/DDBJ whole genome shotgun (WGS) entry which is preliminary data.</text>
</comment>
<evidence type="ECO:0000313" key="9">
    <source>
        <dbReference type="EMBL" id="TBU97950.1"/>
    </source>
</evidence>
<keyword evidence="4" id="KW-0285">Flavoprotein</keyword>
<evidence type="ECO:0000256" key="2">
    <source>
        <dbReference type="ARBA" id="ARBA00004749"/>
    </source>
</evidence>
<dbReference type="NCBIfam" id="NF006593">
    <property type="entry name" value="PRK09126.1"/>
    <property type="match status" value="1"/>
</dbReference>
<dbReference type="EMBL" id="QJUP01000007">
    <property type="protein sequence ID" value="TBU97950.1"/>
    <property type="molecule type" value="Genomic_DNA"/>
</dbReference>
<keyword evidence="5" id="KW-0274">FAD</keyword>
<dbReference type="NCBIfam" id="TIGR01988">
    <property type="entry name" value="Ubi-OHases"/>
    <property type="match status" value="1"/>
</dbReference>
<dbReference type="GO" id="GO:0004497">
    <property type="term" value="F:monooxygenase activity"/>
    <property type="evidence" value="ECO:0007669"/>
    <property type="project" value="UniProtKB-KW"/>
</dbReference>
<reference evidence="9 10" key="1">
    <citation type="submission" date="2018-06" db="EMBL/GenBank/DDBJ databases">
        <title>Three novel Pseudomonas species isolated from symptomatic oak.</title>
        <authorList>
            <person name="Bueno-Gonzalez V."/>
            <person name="Brady C."/>
        </authorList>
    </citation>
    <scope>NUCLEOTIDE SEQUENCE [LARGE SCALE GENOMIC DNA]</scope>
    <source>
        <strain evidence="9 10">P17C</strain>
    </source>
</reference>
<sequence>MNVDIAIIGAGPAGLCLARALSGQGLDIVLVERQSEESLAAPAFDGREIALSHASHHELRRLGLWQRFEQDDIAILRDAQVHNGPSLFALRIEASQAGSERLGHLLPNQAIRRAAYAVASECADVRILSDSALVGLRRDERGVDLELADGRKLRTRLLVAADSRFSETRRMLGIGARMKDFGKSMLVCRMSHEKPHEQVAWEWFGYGQTLALLPLNGNQSSTVLTLPQNEIARLQEMDERAFADEMQRRIGQRLGNMQLVSSRHAYPLVGVFADRLAGTRAALVGDAAVGMHPVTAHGFNFGLQSQRRLADTIIQARRQGHDIGADAVLQRYARAQRLASWPLYQATNLLVDLYTNDRAPVKLLRNAGLRLAQGMRPLRWAIARHLTQPEHV</sequence>
<dbReference type="Pfam" id="PF01494">
    <property type="entry name" value="FAD_binding_3"/>
    <property type="match status" value="1"/>
</dbReference>
<evidence type="ECO:0000256" key="7">
    <source>
        <dbReference type="ARBA" id="ARBA00023033"/>
    </source>
</evidence>
<dbReference type="InterPro" id="IPR010971">
    <property type="entry name" value="UbiH/COQ6"/>
</dbReference>
<evidence type="ECO:0000313" key="10">
    <source>
        <dbReference type="Proteomes" id="UP000292639"/>
    </source>
</evidence>
<dbReference type="GO" id="GO:0016705">
    <property type="term" value="F:oxidoreductase activity, acting on paired donors, with incorporation or reduction of molecular oxygen"/>
    <property type="evidence" value="ECO:0007669"/>
    <property type="project" value="InterPro"/>
</dbReference>
<accession>A0A4Q9RB10</accession>
<dbReference type="Gene3D" id="3.50.50.60">
    <property type="entry name" value="FAD/NAD(P)-binding domain"/>
    <property type="match status" value="2"/>
</dbReference>
<dbReference type="Proteomes" id="UP000292639">
    <property type="component" value="Unassembled WGS sequence"/>
</dbReference>
<keyword evidence="6" id="KW-0560">Oxidoreductase</keyword>
<dbReference type="InterPro" id="IPR002938">
    <property type="entry name" value="FAD-bd"/>
</dbReference>
<evidence type="ECO:0000256" key="6">
    <source>
        <dbReference type="ARBA" id="ARBA00023002"/>
    </source>
</evidence>
<dbReference type="RefSeq" id="WP_131183592.1">
    <property type="nucleotide sequence ID" value="NZ_QJUO01000005.1"/>
</dbReference>
<dbReference type="PRINTS" id="PR00420">
    <property type="entry name" value="RNGMNOXGNASE"/>
</dbReference>
<dbReference type="InterPro" id="IPR051205">
    <property type="entry name" value="UbiH/COQ6_monooxygenase"/>
</dbReference>
<comment type="similarity">
    <text evidence="3">Belongs to the UbiH/COQ6 family.</text>
</comment>
<dbReference type="GO" id="GO:0071949">
    <property type="term" value="F:FAD binding"/>
    <property type="evidence" value="ECO:0007669"/>
    <property type="project" value="InterPro"/>
</dbReference>
<dbReference type="GO" id="GO:0006744">
    <property type="term" value="P:ubiquinone biosynthetic process"/>
    <property type="evidence" value="ECO:0007669"/>
    <property type="project" value="UniProtKB-UniPathway"/>
</dbReference>
<dbReference type="UniPathway" id="UPA00232"/>
<comment type="pathway">
    <text evidence="2">Cofactor biosynthesis; ubiquinone biosynthesis.</text>
</comment>
<comment type="cofactor">
    <cofactor evidence="1">
        <name>FAD</name>
        <dbReference type="ChEBI" id="CHEBI:57692"/>
    </cofactor>
</comment>
<protein>
    <submittedName>
        <fullName evidence="9">FAD-dependent hydroxylase</fullName>
    </submittedName>
</protein>
<keyword evidence="7" id="KW-0503">Monooxygenase</keyword>
<evidence type="ECO:0000256" key="1">
    <source>
        <dbReference type="ARBA" id="ARBA00001974"/>
    </source>
</evidence>
<dbReference type="InterPro" id="IPR036188">
    <property type="entry name" value="FAD/NAD-bd_sf"/>
</dbReference>
<keyword evidence="10" id="KW-1185">Reference proteome</keyword>
<gene>
    <name evidence="9" type="ORF">DNJ96_07455</name>
</gene>